<dbReference type="SUPFAM" id="SSF103473">
    <property type="entry name" value="MFS general substrate transporter"/>
    <property type="match status" value="1"/>
</dbReference>
<feature type="transmembrane region" description="Helical" evidence="6">
    <location>
        <begin position="33"/>
        <end position="53"/>
    </location>
</feature>
<dbReference type="InterPro" id="IPR020846">
    <property type="entry name" value="MFS_dom"/>
</dbReference>
<keyword evidence="4 6" id="KW-1133">Transmembrane helix</keyword>
<comment type="subcellular location">
    <subcellularLocation>
        <location evidence="1">Cell membrane</location>
        <topology evidence="1">Multi-pass membrane protein</topology>
    </subcellularLocation>
</comment>
<sequence>MVCDVSTASPVAPSPEDLKIPTRKILAWGAWDWGSSAFNAVATTFVFTVYLTSKSFGDTDHTSALLGWVLGVAGVLVALTAPVTGELSDAAGRRKLWLAIFSGLVALSLLATVFVKSEPGFLWFGLIAIAVGTIFYELAAVNYNAMLTQVSTAKTIGRVSGLGWGLGYVGGIVLLLIVYILFISGDGGALHVSTEGGWNIRISMLVATVWFAAFAIPVLVAVDEPRVPTEIARERRSFFGAYVTLWRTITDLWKLSRNTIWFLLASAIFRDGLTGVFTFGGVLAAGTFGFSSGEVIIFAIAANIVAGISTIATGPLDDRVGPKPVIITSLIGLVVAASLIFFLHTGGATIFWIFALILCLFVGPAQSASRTFLARLIPEGREGEVFGLYATTGRAATFLAPTAFALFVDLFGHQIYGIIGIVLVLLIGLLVMIPVKPGQEKLAAKAR</sequence>
<dbReference type="PANTHER" id="PTHR23519:SF1">
    <property type="entry name" value="AUTOPHAGY-RELATED PROTEIN 22"/>
    <property type="match status" value="1"/>
</dbReference>
<feature type="transmembrane region" description="Helical" evidence="6">
    <location>
        <begin position="121"/>
        <end position="141"/>
    </location>
</feature>
<dbReference type="PROSITE" id="PS50850">
    <property type="entry name" value="MFS"/>
    <property type="match status" value="1"/>
</dbReference>
<evidence type="ECO:0000256" key="6">
    <source>
        <dbReference type="SAM" id="Phobius"/>
    </source>
</evidence>
<keyword evidence="3 6" id="KW-0812">Transmembrane</keyword>
<accession>A0ABP7ZKQ6</accession>
<feature type="transmembrane region" description="Helical" evidence="6">
    <location>
        <begin position="414"/>
        <end position="435"/>
    </location>
</feature>
<name>A0ABP7ZKQ6_9MICO</name>
<evidence type="ECO:0000259" key="7">
    <source>
        <dbReference type="PROSITE" id="PS50850"/>
    </source>
</evidence>
<feature type="transmembrane region" description="Helical" evidence="6">
    <location>
        <begin position="350"/>
        <end position="373"/>
    </location>
</feature>
<evidence type="ECO:0000256" key="4">
    <source>
        <dbReference type="ARBA" id="ARBA00022989"/>
    </source>
</evidence>
<organism evidence="8 9">
    <name type="scientific">Gryllotalpicola daejeonensis</name>
    <dbReference type="NCBI Taxonomy" id="993087"/>
    <lineage>
        <taxon>Bacteria</taxon>
        <taxon>Bacillati</taxon>
        <taxon>Actinomycetota</taxon>
        <taxon>Actinomycetes</taxon>
        <taxon>Micrococcales</taxon>
        <taxon>Microbacteriaceae</taxon>
        <taxon>Gryllotalpicola</taxon>
    </lineage>
</organism>
<protein>
    <submittedName>
        <fullName evidence="8">MFS transporter</fullName>
    </submittedName>
</protein>
<keyword evidence="2" id="KW-0813">Transport</keyword>
<feature type="transmembrane region" description="Helical" evidence="6">
    <location>
        <begin position="96"/>
        <end position="115"/>
    </location>
</feature>
<dbReference type="Gene3D" id="1.20.1250.20">
    <property type="entry name" value="MFS general substrate transporter like domains"/>
    <property type="match status" value="1"/>
</dbReference>
<dbReference type="InterPro" id="IPR005829">
    <property type="entry name" value="Sugar_transporter_CS"/>
</dbReference>
<evidence type="ECO:0000256" key="1">
    <source>
        <dbReference type="ARBA" id="ARBA00004651"/>
    </source>
</evidence>
<evidence type="ECO:0000256" key="3">
    <source>
        <dbReference type="ARBA" id="ARBA00022692"/>
    </source>
</evidence>
<feature type="transmembrane region" description="Helical" evidence="6">
    <location>
        <begin position="295"/>
        <end position="313"/>
    </location>
</feature>
<evidence type="ECO:0000313" key="8">
    <source>
        <dbReference type="EMBL" id="GAA4161926.1"/>
    </source>
</evidence>
<dbReference type="InterPro" id="IPR036259">
    <property type="entry name" value="MFS_trans_sf"/>
</dbReference>
<dbReference type="PROSITE" id="PS00216">
    <property type="entry name" value="SUGAR_TRANSPORT_1"/>
    <property type="match status" value="1"/>
</dbReference>
<proteinExistence type="predicted"/>
<reference evidence="8" key="2">
    <citation type="submission" date="2023-12" db="EMBL/GenBank/DDBJ databases">
        <authorList>
            <person name="Sun Q."/>
            <person name="Inoue M."/>
        </authorList>
    </citation>
    <scope>NUCLEOTIDE SEQUENCE</scope>
    <source>
        <strain evidence="8">JCM 17590</strain>
    </source>
</reference>
<keyword evidence="9" id="KW-1185">Reference proteome</keyword>
<gene>
    <name evidence="8" type="ORF">GCM10022286_20270</name>
</gene>
<comment type="caution">
    <text evidence="8">The sequence shown here is derived from an EMBL/GenBank/DDBJ whole genome shotgun (WGS) entry which is preliminary data.</text>
</comment>
<dbReference type="InterPro" id="IPR050495">
    <property type="entry name" value="ATG22/LtaA_families"/>
</dbReference>
<feature type="transmembrane region" description="Helical" evidence="6">
    <location>
        <begin position="162"/>
        <end position="182"/>
    </location>
</feature>
<dbReference type="RefSeq" id="WP_425555007.1">
    <property type="nucleotide sequence ID" value="NZ_BAABBV010000001.1"/>
</dbReference>
<feature type="transmembrane region" description="Helical" evidence="6">
    <location>
        <begin position="385"/>
        <end position="408"/>
    </location>
</feature>
<dbReference type="Proteomes" id="UP001415169">
    <property type="component" value="Unassembled WGS sequence"/>
</dbReference>
<feature type="transmembrane region" description="Helical" evidence="6">
    <location>
        <begin position="202"/>
        <end position="222"/>
    </location>
</feature>
<reference evidence="8" key="1">
    <citation type="journal article" date="2014" name="Int. J. Syst. Evol. Microbiol.">
        <title>Complete genome of a new Firmicutes species belonging to the dominant human colonic microbiota ('Ruminococcus bicirculans') reveals two chromosomes and a selective capacity to utilize plant glucans.</title>
        <authorList>
            <consortium name="NISC Comparative Sequencing Program"/>
            <person name="Wegmann U."/>
            <person name="Louis P."/>
            <person name="Goesmann A."/>
            <person name="Henrissat B."/>
            <person name="Duncan S.H."/>
            <person name="Flint H.J."/>
        </authorList>
    </citation>
    <scope>NUCLEOTIDE SEQUENCE</scope>
    <source>
        <strain evidence="8">JCM 17590</strain>
    </source>
</reference>
<feature type="transmembrane region" description="Helical" evidence="6">
    <location>
        <begin position="325"/>
        <end position="344"/>
    </location>
</feature>
<evidence type="ECO:0000256" key="2">
    <source>
        <dbReference type="ARBA" id="ARBA00022448"/>
    </source>
</evidence>
<keyword evidence="5 6" id="KW-0472">Membrane</keyword>
<dbReference type="EMBL" id="BAABBV010000001">
    <property type="protein sequence ID" value="GAA4161926.1"/>
    <property type="molecule type" value="Genomic_DNA"/>
</dbReference>
<dbReference type="InterPro" id="IPR024671">
    <property type="entry name" value="Atg22-like"/>
</dbReference>
<evidence type="ECO:0000256" key="5">
    <source>
        <dbReference type="ARBA" id="ARBA00023136"/>
    </source>
</evidence>
<feature type="transmembrane region" description="Helical" evidence="6">
    <location>
        <begin position="65"/>
        <end position="84"/>
    </location>
</feature>
<evidence type="ECO:0000313" key="9">
    <source>
        <dbReference type="Proteomes" id="UP001415169"/>
    </source>
</evidence>
<feature type="domain" description="Major facilitator superfamily (MFS) profile" evidence="7">
    <location>
        <begin position="1"/>
        <end position="440"/>
    </location>
</feature>
<dbReference type="PANTHER" id="PTHR23519">
    <property type="entry name" value="AUTOPHAGY-RELATED PROTEIN 22"/>
    <property type="match status" value="1"/>
</dbReference>
<dbReference type="Pfam" id="PF11700">
    <property type="entry name" value="ATG22"/>
    <property type="match status" value="1"/>
</dbReference>
<feature type="transmembrane region" description="Helical" evidence="6">
    <location>
        <begin position="260"/>
        <end position="283"/>
    </location>
</feature>